<evidence type="ECO:0000259" key="5">
    <source>
        <dbReference type="PROSITE" id="PS51503"/>
    </source>
</evidence>
<proteinExistence type="predicted"/>
<name>A0A2M8IZ20_9RHOB</name>
<dbReference type="Pfam" id="PF04588">
    <property type="entry name" value="HIG_1_N"/>
    <property type="match status" value="1"/>
</dbReference>
<keyword evidence="1 4" id="KW-0812">Transmembrane</keyword>
<keyword evidence="7" id="KW-1185">Reference proteome</keyword>
<dbReference type="Gene3D" id="6.10.140.1320">
    <property type="match status" value="1"/>
</dbReference>
<keyword evidence="2 4" id="KW-1133">Transmembrane helix</keyword>
<dbReference type="RefSeq" id="WP_100163428.1">
    <property type="nucleotide sequence ID" value="NZ_PGTB01000074.1"/>
</dbReference>
<feature type="transmembrane region" description="Helical" evidence="4">
    <location>
        <begin position="6"/>
        <end position="24"/>
    </location>
</feature>
<accession>A0A2M8IZ20</accession>
<feature type="transmembrane region" description="Helical" evidence="4">
    <location>
        <begin position="45"/>
        <end position="63"/>
    </location>
</feature>
<organism evidence="6 7">
    <name type="scientific">Pseudooceanicola lipolyticus</name>
    <dbReference type="NCBI Taxonomy" id="2029104"/>
    <lineage>
        <taxon>Bacteria</taxon>
        <taxon>Pseudomonadati</taxon>
        <taxon>Pseudomonadota</taxon>
        <taxon>Alphaproteobacteria</taxon>
        <taxon>Rhodobacterales</taxon>
        <taxon>Paracoccaceae</taxon>
        <taxon>Pseudooceanicola</taxon>
    </lineage>
</organism>
<dbReference type="InterPro" id="IPR007667">
    <property type="entry name" value="Hypoxia_induced_domain"/>
</dbReference>
<reference evidence="6 7" key="1">
    <citation type="journal article" date="2018" name="Int. J. Syst. Evol. Microbiol.">
        <title>Pseudooceanicola lipolyticus sp. nov., a marine alphaproteobacterium, reclassification of Oceanicola flagellatus as Pseudooceanicola flagellatus comb. nov. and emended description of the genus Pseudooceanicola.</title>
        <authorList>
            <person name="Huang M.-M."/>
            <person name="Guo L.-L."/>
            <person name="Wu Y.-H."/>
            <person name="Lai Q.-L."/>
            <person name="Shao Z.-Z."/>
            <person name="Wang C.-S."/>
            <person name="Wu M."/>
            <person name="Xu X.-W."/>
        </authorList>
    </citation>
    <scope>NUCLEOTIDE SEQUENCE [LARGE SCALE GENOMIC DNA]</scope>
    <source>
        <strain evidence="6 7">157</strain>
    </source>
</reference>
<evidence type="ECO:0000313" key="7">
    <source>
        <dbReference type="Proteomes" id="UP000231553"/>
    </source>
</evidence>
<evidence type="ECO:0000256" key="3">
    <source>
        <dbReference type="ARBA" id="ARBA00023136"/>
    </source>
</evidence>
<evidence type="ECO:0000256" key="2">
    <source>
        <dbReference type="ARBA" id="ARBA00022989"/>
    </source>
</evidence>
<evidence type="ECO:0000256" key="4">
    <source>
        <dbReference type="SAM" id="Phobius"/>
    </source>
</evidence>
<sequence length="68" mass="7166">MSALYIVILLVLAAVVAVLALGIGNFGKGGSNSAKRSNKLMQYRILFQALAVILVLLFIFLSARSGGL</sequence>
<keyword evidence="3 4" id="KW-0472">Membrane</keyword>
<dbReference type="Proteomes" id="UP000231553">
    <property type="component" value="Unassembled WGS sequence"/>
</dbReference>
<feature type="domain" description="HIG1" evidence="5">
    <location>
        <begin position="1"/>
        <end position="68"/>
    </location>
</feature>
<evidence type="ECO:0000256" key="1">
    <source>
        <dbReference type="ARBA" id="ARBA00022692"/>
    </source>
</evidence>
<dbReference type="AlphaFoldDB" id="A0A2M8IZ20"/>
<evidence type="ECO:0000313" key="6">
    <source>
        <dbReference type="EMBL" id="PJE35738.1"/>
    </source>
</evidence>
<gene>
    <name evidence="6" type="ORF">CVM52_15670</name>
</gene>
<protein>
    <recommendedName>
        <fullName evidence="5">HIG1 domain-containing protein</fullName>
    </recommendedName>
</protein>
<dbReference type="NCBIfam" id="NF033233">
    <property type="entry name" value="twin_helix"/>
    <property type="match status" value="1"/>
</dbReference>
<dbReference type="EMBL" id="PGTB01000074">
    <property type="protein sequence ID" value="PJE35738.1"/>
    <property type="molecule type" value="Genomic_DNA"/>
</dbReference>
<comment type="caution">
    <text evidence="6">The sequence shown here is derived from an EMBL/GenBank/DDBJ whole genome shotgun (WGS) entry which is preliminary data.</text>
</comment>
<dbReference type="PROSITE" id="PS51503">
    <property type="entry name" value="HIG1"/>
    <property type="match status" value="1"/>
</dbReference>